<protein>
    <recommendedName>
        <fullName evidence="3">Stage 0 sporulation protein A homolog</fullName>
    </recommendedName>
</protein>
<dbReference type="Gene3D" id="3.40.50.300">
    <property type="entry name" value="P-loop containing nucleotide triphosphate hydrolases"/>
    <property type="match status" value="1"/>
</dbReference>
<reference evidence="1 2" key="1">
    <citation type="submission" date="2020-08" db="EMBL/GenBank/DDBJ databases">
        <title>Genome public.</title>
        <authorList>
            <person name="Liu C."/>
            <person name="Sun Q."/>
        </authorList>
    </citation>
    <scope>NUCLEOTIDE SEQUENCE [LARGE SCALE GENOMIC DNA]</scope>
    <source>
        <strain evidence="1 2">NSJ-37</strain>
    </source>
</reference>
<dbReference type="Gene3D" id="3.40.50.10850">
    <property type="entry name" value="Ntrc-like two-domain protein"/>
    <property type="match status" value="1"/>
</dbReference>
<accession>A0ABR7N463</accession>
<organism evidence="1 2">
    <name type="scientific">Jutongia huaianensis</name>
    <dbReference type="NCBI Taxonomy" id="2763668"/>
    <lineage>
        <taxon>Bacteria</taxon>
        <taxon>Bacillati</taxon>
        <taxon>Bacillota</taxon>
        <taxon>Clostridia</taxon>
        <taxon>Lachnospirales</taxon>
        <taxon>Lachnospiraceae</taxon>
        <taxon>Jutongia</taxon>
    </lineage>
</organism>
<evidence type="ECO:0000313" key="1">
    <source>
        <dbReference type="EMBL" id="MBC8563395.1"/>
    </source>
</evidence>
<evidence type="ECO:0008006" key="3">
    <source>
        <dbReference type="Google" id="ProtNLM"/>
    </source>
</evidence>
<gene>
    <name evidence="1" type="ORF">H8704_12320</name>
</gene>
<dbReference type="EMBL" id="JACRSX010000021">
    <property type="protein sequence ID" value="MBC8563395.1"/>
    <property type="molecule type" value="Genomic_DNA"/>
</dbReference>
<proteinExistence type="predicted"/>
<comment type="caution">
    <text evidence="1">The sequence shown here is derived from an EMBL/GenBank/DDBJ whole genome shotgun (WGS) entry which is preliminary data.</text>
</comment>
<keyword evidence="2" id="KW-1185">Reference proteome</keyword>
<name>A0ABR7N463_9FIRM</name>
<sequence>MNKLLVALYDTQGYMKALAEYFGKKNFLLASRLFTKAESLNDFLKERQPDVLLLGQDVDRTGLKHLDHVKQLVILSEGNCVSEGREDYPLIFKYQSAENILKEIFAILEEGTPKESGIAGKMCGRMEIWGIYHPYQAPLTMQQICPEQGDSGKRCLRISMELLGGEEYKDLSGDDRGLSEIIFYLKQKNERLALKLRQLVQQSNGMDHIRPVTDFRDLYSLCREDVDRLLTVISGETGYERVIFDIGFLTDTALYLLYCCDRIYIPKAQSLWEEKQANSLERLLVKEGLEEVLESIRYIAV</sequence>
<dbReference type="RefSeq" id="WP_249298460.1">
    <property type="nucleotide sequence ID" value="NZ_JACRSX010000021.1"/>
</dbReference>
<dbReference type="InterPro" id="IPR027417">
    <property type="entry name" value="P-loop_NTPase"/>
</dbReference>
<dbReference type="Proteomes" id="UP000606193">
    <property type="component" value="Unassembled WGS sequence"/>
</dbReference>
<evidence type="ECO:0000313" key="2">
    <source>
        <dbReference type="Proteomes" id="UP000606193"/>
    </source>
</evidence>